<dbReference type="Gene3D" id="3.30.70.330">
    <property type="match status" value="1"/>
</dbReference>
<dbReference type="InterPro" id="IPR007201">
    <property type="entry name" value="Mei2-like_Rrm_C"/>
</dbReference>
<evidence type="ECO:0000313" key="7">
    <source>
        <dbReference type="EMBL" id="KAK9188804.1"/>
    </source>
</evidence>
<feature type="domain" description="RRM" evidence="6">
    <location>
        <begin position="229"/>
        <end position="302"/>
    </location>
</feature>
<dbReference type="InterPro" id="IPR000504">
    <property type="entry name" value="RRM_dom"/>
</dbReference>
<feature type="compositionally biased region" description="Low complexity" evidence="5">
    <location>
        <begin position="407"/>
        <end position="417"/>
    </location>
</feature>
<accession>A0AAP0M318</accession>
<dbReference type="PROSITE" id="PS50102">
    <property type="entry name" value="RRM"/>
    <property type="match status" value="1"/>
</dbReference>
<dbReference type="FunFam" id="3.30.70.330:FF:001402">
    <property type="entry name" value="Terminal EAR1-like 1"/>
    <property type="match status" value="1"/>
</dbReference>
<feature type="region of interest" description="Disordered" evidence="5">
    <location>
        <begin position="1"/>
        <end position="21"/>
    </location>
</feature>
<dbReference type="Pfam" id="PF04059">
    <property type="entry name" value="RRM_2"/>
    <property type="match status" value="1"/>
</dbReference>
<reference evidence="7 8" key="1">
    <citation type="submission" date="2024-05" db="EMBL/GenBank/DDBJ databases">
        <title>Haplotype-resolved chromosome-level genome assembly of Huyou (Citrus changshanensis).</title>
        <authorList>
            <person name="Miao C."/>
            <person name="Chen W."/>
            <person name="Wu Y."/>
            <person name="Wang L."/>
            <person name="Zhao S."/>
            <person name="Grierson D."/>
            <person name="Xu C."/>
            <person name="Chen K."/>
        </authorList>
    </citation>
    <scope>NUCLEOTIDE SEQUENCE [LARGE SCALE GENOMIC DNA]</scope>
    <source>
        <strain evidence="7">01-14</strain>
        <tissue evidence="7">Leaf</tissue>
    </source>
</reference>
<feature type="compositionally biased region" description="Low complexity" evidence="5">
    <location>
        <begin position="666"/>
        <end position="676"/>
    </location>
</feature>
<keyword evidence="3" id="KW-0469">Meiosis</keyword>
<dbReference type="SMART" id="SM00360">
    <property type="entry name" value="RRM"/>
    <property type="match status" value="2"/>
</dbReference>
<dbReference type="InterPro" id="IPR035979">
    <property type="entry name" value="RBD_domain_sf"/>
</dbReference>
<feature type="region of interest" description="Disordered" evidence="5">
    <location>
        <begin position="666"/>
        <end position="694"/>
    </location>
</feature>
<dbReference type="InterPro" id="IPR034458">
    <property type="entry name" value="EAR1-like_RRM3"/>
</dbReference>
<keyword evidence="1" id="KW-0677">Repeat</keyword>
<evidence type="ECO:0000256" key="5">
    <source>
        <dbReference type="SAM" id="MobiDB-lite"/>
    </source>
</evidence>
<dbReference type="Proteomes" id="UP001428341">
    <property type="component" value="Unassembled WGS sequence"/>
</dbReference>
<dbReference type="AlphaFoldDB" id="A0AAP0M318"/>
<dbReference type="EMBL" id="JBCGBO010000007">
    <property type="protein sequence ID" value="KAK9188804.1"/>
    <property type="molecule type" value="Genomic_DNA"/>
</dbReference>
<evidence type="ECO:0000259" key="6">
    <source>
        <dbReference type="PROSITE" id="PS50102"/>
    </source>
</evidence>
<protein>
    <recommendedName>
        <fullName evidence="6">RRM domain-containing protein</fullName>
    </recommendedName>
</protein>
<dbReference type="GO" id="GO:0051321">
    <property type="term" value="P:meiotic cell cycle"/>
    <property type="evidence" value="ECO:0007669"/>
    <property type="project" value="UniProtKB-KW"/>
</dbReference>
<dbReference type="PANTHER" id="PTHR23189">
    <property type="entry name" value="RNA RECOGNITION MOTIF-CONTAINING"/>
    <property type="match status" value="1"/>
</dbReference>
<proteinExistence type="predicted"/>
<evidence type="ECO:0000256" key="3">
    <source>
        <dbReference type="ARBA" id="ARBA00023254"/>
    </source>
</evidence>
<name>A0AAP0M318_9ROSI</name>
<evidence type="ECO:0000256" key="1">
    <source>
        <dbReference type="ARBA" id="ARBA00022737"/>
    </source>
</evidence>
<dbReference type="SUPFAM" id="SSF54928">
    <property type="entry name" value="RNA-binding domain, RBD"/>
    <property type="match status" value="2"/>
</dbReference>
<dbReference type="InterPro" id="IPR012677">
    <property type="entry name" value="Nucleotide-bd_a/b_plait_sf"/>
</dbReference>
<feature type="region of interest" description="Disordered" evidence="5">
    <location>
        <begin position="631"/>
        <end position="651"/>
    </location>
</feature>
<dbReference type="FunFam" id="3.30.70.330:FF:000101">
    <property type="entry name" value="Protein MEI2-like 1"/>
    <property type="match status" value="1"/>
</dbReference>
<keyword evidence="8" id="KW-1185">Reference proteome</keyword>
<dbReference type="CDD" id="cd12530">
    <property type="entry name" value="RRM3_EAR1_like"/>
    <property type="match status" value="1"/>
</dbReference>
<comment type="caution">
    <text evidence="7">The sequence shown here is derived from an EMBL/GenBank/DDBJ whole genome shotgun (WGS) entry which is preliminary data.</text>
</comment>
<feature type="region of interest" description="Disordered" evidence="5">
    <location>
        <begin position="332"/>
        <end position="371"/>
    </location>
</feature>
<organism evidence="7 8">
    <name type="scientific">Citrus x changshan-huyou</name>
    <dbReference type="NCBI Taxonomy" id="2935761"/>
    <lineage>
        <taxon>Eukaryota</taxon>
        <taxon>Viridiplantae</taxon>
        <taxon>Streptophyta</taxon>
        <taxon>Embryophyta</taxon>
        <taxon>Tracheophyta</taxon>
        <taxon>Spermatophyta</taxon>
        <taxon>Magnoliopsida</taxon>
        <taxon>eudicotyledons</taxon>
        <taxon>Gunneridae</taxon>
        <taxon>Pentapetalae</taxon>
        <taxon>rosids</taxon>
        <taxon>malvids</taxon>
        <taxon>Sapindales</taxon>
        <taxon>Rutaceae</taxon>
        <taxon>Aurantioideae</taxon>
        <taxon>Citrus</taxon>
    </lineage>
</organism>
<evidence type="ECO:0000313" key="8">
    <source>
        <dbReference type="Proteomes" id="UP001428341"/>
    </source>
</evidence>
<feature type="region of interest" description="Disordered" evidence="5">
    <location>
        <begin position="401"/>
        <end position="431"/>
    </location>
</feature>
<gene>
    <name evidence="7" type="ORF">WN944_020209</name>
</gene>
<sequence>MGETGISRFQGNLDPRAQEFRPTTLFRPPQVYYPYGAASPPTLPPYASNDVQVVPFGGVGYAQYPTHPQLGVPLPPPSTGPTRTLVLSYVPGDVSETIVRRDLEVFGEVRGVQMERLMEGIVTVHFYDLRHAEMAFKEIREQHMQLQQQSYGLKNPYSSGLMLMNNDNNNNNLATGCYDNQVVAESLMIMNSYAPVLPLPARGLVAGRPVWAQFIVPTCNAVPDGNNQGTIVVFNLDSGVSSSTLKEIFQAFGPVKELRETPLKKHQRFIEFYDVRDAAKALKEMNGQEIYGKHVVIEFSRPGGHSKKFFYANSTSCASSLNYSPIYQTRNSDCPPPPLSADPPSYSPRSFASQAPHFRKKSPSNSFKGNPNNVNVTCSIEPSVASLSLANAIEDININPARRSSKKSQSYQSIVSIAKSQQVRNRSRPWKGKHAKKFDARFLISEDATTGSNCRDSRTTVMVKNIPNKYSQKLLLNMLDNHCIHCNEQIAEGDDRPLSSYDFVYLPIDFNNKCNVGYGFVNMTSPEATWRLYKAFHLQNWEVFNSRKICEVTYARVQGLEALKEHFKNSKFPSEMDHYLPVVFSPPRDGRRQLTEPLPIVGLGLDHNKQCMSVIGDVIGHSLANPNVVTDLDDHHDSADGSDTLDTANNSESDYADQTHLLIGGSCSGSSTNGGDVVDDDDRDSSSCAVPAPN</sequence>
<evidence type="ECO:0000256" key="2">
    <source>
        <dbReference type="ARBA" id="ARBA00022884"/>
    </source>
</evidence>
<evidence type="ECO:0000256" key="4">
    <source>
        <dbReference type="PROSITE-ProRule" id="PRU00176"/>
    </source>
</evidence>
<dbReference type="GO" id="GO:0003723">
    <property type="term" value="F:RNA binding"/>
    <property type="evidence" value="ECO:0007669"/>
    <property type="project" value="UniProtKB-UniRule"/>
</dbReference>
<dbReference type="Pfam" id="PF00076">
    <property type="entry name" value="RRM_1"/>
    <property type="match status" value="1"/>
</dbReference>
<keyword evidence="2 4" id="KW-0694">RNA-binding</keyword>